<dbReference type="HOGENOM" id="CLU_3106468_0_0_1"/>
<reference evidence="2" key="3">
    <citation type="submission" date="2010-09" db="EMBL/GenBank/DDBJ databases">
        <title>Annotation of Gaeumannomyces graminis var. tritici R3-111a-1.</title>
        <authorList>
            <consortium name="The Broad Institute Genome Sequencing Platform"/>
            <person name="Ma L.-J."/>
            <person name="Dead R."/>
            <person name="Young S.K."/>
            <person name="Zeng Q."/>
            <person name="Gargeya S."/>
            <person name="Fitzgerald M."/>
            <person name="Haas B."/>
            <person name="Abouelleil A."/>
            <person name="Alvarado L."/>
            <person name="Arachchi H.M."/>
            <person name="Berlin A."/>
            <person name="Brown A."/>
            <person name="Chapman S.B."/>
            <person name="Chen Z."/>
            <person name="Dunbar C."/>
            <person name="Freedman E."/>
            <person name="Gearin G."/>
            <person name="Gellesch M."/>
            <person name="Goldberg J."/>
            <person name="Griggs A."/>
            <person name="Gujja S."/>
            <person name="Heiman D."/>
            <person name="Howarth C."/>
            <person name="Larson L."/>
            <person name="Lui A."/>
            <person name="MacDonald P.J.P."/>
            <person name="Mehta T."/>
            <person name="Montmayeur A."/>
            <person name="Murphy C."/>
            <person name="Neiman D."/>
            <person name="Pearson M."/>
            <person name="Priest M."/>
            <person name="Roberts A."/>
            <person name="Saif S."/>
            <person name="Shea T."/>
            <person name="Shenoy N."/>
            <person name="Sisk P."/>
            <person name="Stolte C."/>
            <person name="Sykes S."/>
            <person name="Yandava C."/>
            <person name="Wortman J."/>
            <person name="Nusbaum C."/>
            <person name="Birren B."/>
        </authorList>
    </citation>
    <scope>NUCLEOTIDE SEQUENCE</scope>
    <source>
        <strain evidence="2">R3-111a-1</strain>
    </source>
</reference>
<keyword evidence="4" id="KW-1185">Reference proteome</keyword>
<evidence type="ECO:0000313" key="4">
    <source>
        <dbReference type="Proteomes" id="UP000006039"/>
    </source>
</evidence>
<gene>
    <name evidence="3" type="primary">20347866</name>
    <name evidence="2" type="ORF">GGTG_07408</name>
</gene>
<organism evidence="2">
    <name type="scientific">Gaeumannomyces tritici (strain R3-111a-1)</name>
    <name type="common">Wheat and barley take-all root rot fungus</name>
    <name type="synonym">Gaeumannomyces graminis var. tritici</name>
    <dbReference type="NCBI Taxonomy" id="644352"/>
    <lineage>
        <taxon>Eukaryota</taxon>
        <taxon>Fungi</taxon>
        <taxon>Dikarya</taxon>
        <taxon>Ascomycota</taxon>
        <taxon>Pezizomycotina</taxon>
        <taxon>Sordariomycetes</taxon>
        <taxon>Sordariomycetidae</taxon>
        <taxon>Magnaporthales</taxon>
        <taxon>Magnaporthaceae</taxon>
        <taxon>Gaeumannomyces</taxon>
    </lineage>
</organism>
<name>J3P1L0_GAET3</name>
<proteinExistence type="predicted"/>
<sequence>MNQNGEIALIILGVLLVIALTVYFGRALMGKFVDQSIKDGTAPTETSDSAA</sequence>
<protein>
    <submittedName>
        <fullName evidence="2 3">Uncharacterized protein</fullName>
    </submittedName>
</protein>
<dbReference type="EnsemblFungi" id="EJT73552">
    <property type="protein sequence ID" value="EJT73552"/>
    <property type="gene ID" value="GGTG_07408"/>
</dbReference>
<dbReference type="AlphaFoldDB" id="J3P1L0"/>
<keyword evidence="1" id="KW-1133">Transmembrane helix</keyword>
<evidence type="ECO:0000313" key="3">
    <source>
        <dbReference type="EnsemblFungi" id="EJT73552"/>
    </source>
</evidence>
<dbReference type="EMBL" id="GL385398">
    <property type="protein sequence ID" value="EJT73552.1"/>
    <property type="molecule type" value="Genomic_DNA"/>
</dbReference>
<dbReference type="Proteomes" id="UP000006039">
    <property type="component" value="Unassembled WGS sequence"/>
</dbReference>
<reference evidence="2" key="2">
    <citation type="submission" date="2010-07" db="EMBL/GenBank/DDBJ databases">
        <authorList>
            <consortium name="The Broad Institute Genome Sequencing Platform"/>
            <consortium name="Broad Institute Genome Sequencing Center for Infectious Disease"/>
            <person name="Ma L.-J."/>
            <person name="Dead R."/>
            <person name="Young S."/>
            <person name="Zeng Q."/>
            <person name="Koehrsen M."/>
            <person name="Alvarado L."/>
            <person name="Berlin A."/>
            <person name="Chapman S.B."/>
            <person name="Chen Z."/>
            <person name="Freedman E."/>
            <person name="Gellesch M."/>
            <person name="Goldberg J."/>
            <person name="Griggs A."/>
            <person name="Gujja S."/>
            <person name="Heilman E.R."/>
            <person name="Heiman D."/>
            <person name="Hepburn T."/>
            <person name="Howarth C."/>
            <person name="Jen D."/>
            <person name="Larson L."/>
            <person name="Mehta T."/>
            <person name="Neiman D."/>
            <person name="Pearson M."/>
            <person name="Roberts A."/>
            <person name="Saif S."/>
            <person name="Shea T."/>
            <person name="Shenoy N."/>
            <person name="Sisk P."/>
            <person name="Stolte C."/>
            <person name="Sykes S."/>
            <person name="Walk T."/>
            <person name="White J."/>
            <person name="Yandava C."/>
            <person name="Haas B."/>
            <person name="Nusbaum C."/>
            <person name="Birren B."/>
        </authorList>
    </citation>
    <scope>NUCLEOTIDE SEQUENCE</scope>
    <source>
        <strain evidence="2">R3-111a-1</strain>
    </source>
</reference>
<dbReference type="VEuPathDB" id="FungiDB:GGTG_07408"/>
<dbReference type="GeneID" id="20347866"/>
<evidence type="ECO:0000256" key="1">
    <source>
        <dbReference type="SAM" id="Phobius"/>
    </source>
</evidence>
<reference evidence="3" key="5">
    <citation type="submission" date="2018-04" db="UniProtKB">
        <authorList>
            <consortium name="EnsemblFungi"/>
        </authorList>
    </citation>
    <scope>IDENTIFICATION</scope>
    <source>
        <strain evidence="3">R3-111a-1</strain>
    </source>
</reference>
<accession>J3P1L0</accession>
<keyword evidence="1" id="KW-0812">Transmembrane</keyword>
<keyword evidence="1" id="KW-0472">Membrane</keyword>
<reference evidence="4" key="1">
    <citation type="submission" date="2010-07" db="EMBL/GenBank/DDBJ databases">
        <title>The genome sequence of Gaeumannomyces graminis var. tritici strain R3-111a-1.</title>
        <authorList>
            <consortium name="The Broad Institute Genome Sequencing Platform"/>
            <person name="Ma L.-J."/>
            <person name="Dead R."/>
            <person name="Young S."/>
            <person name="Zeng Q."/>
            <person name="Koehrsen M."/>
            <person name="Alvarado L."/>
            <person name="Berlin A."/>
            <person name="Chapman S.B."/>
            <person name="Chen Z."/>
            <person name="Freedman E."/>
            <person name="Gellesch M."/>
            <person name="Goldberg J."/>
            <person name="Griggs A."/>
            <person name="Gujja S."/>
            <person name="Heilman E.R."/>
            <person name="Heiman D."/>
            <person name="Hepburn T."/>
            <person name="Howarth C."/>
            <person name="Jen D."/>
            <person name="Larson L."/>
            <person name="Mehta T."/>
            <person name="Neiman D."/>
            <person name="Pearson M."/>
            <person name="Roberts A."/>
            <person name="Saif S."/>
            <person name="Shea T."/>
            <person name="Shenoy N."/>
            <person name="Sisk P."/>
            <person name="Stolte C."/>
            <person name="Sykes S."/>
            <person name="Walk T."/>
            <person name="White J."/>
            <person name="Yandava C."/>
            <person name="Haas B."/>
            <person name="Nusbaum C."/>
            <person name="Birren B."/>
        </authorList>
    </citation>
    <scope>NUCLEOTIDE SEQUENCE [LARGE SCALE GENOMIC DNA]</scope>
    <source>
        <strain evidence="4">R3-111a-1</strain>
    </source>
</reference>
<dbReference type="RefSeq" id="XP_009223496.1">
    <property type="nucleotide sequence ID" value="XM_009225232.1"/>
</dbReference>
<feature type="transmembrane region" description="Helical" evidence="1">
    <location>
        <begin position="6"/>
        <end position="25"/>
    </location>
</feature>
<evidence type="ECO:0000313" key="2">
    <source>
        <dbReference type="EMBL" id="EJT73552.1"/>
    </source>
</evidence>
<reference evidence="3" key="4">
    <citation type="journal article" date="2015" name="G3 (Bethesda)">
        <title>Genome sequences of three phytopathogenic species of the Magnaporthaceae family of fungi.</title>
        <authorList>
            <person name="Okagaki L.H."/>
            <person name="Nunes C.C."/>
            <person name="Sailsbery J."/>
            <person name="Clay B."/>
            <person name="Brown D."/>
            <person name="John T."/>
            <person name="Oh Y."/>
            <person name="Young N."/>
            <person name="Fitzgerald M."/>
            <person name="Haas B.J."/>
            <person name="Zeng Q."/>
            <person name="Young S."/>
            <person name="Adiconis X."/>
            <person name="Fan L."/>
            <person name="Levin J.Z."/>
            <person name="Mitchell T.K."/>
            <person name="Okubara P.A."/>
            <person name="Farman M.L."/>
            <person name="Kohn L.M."/>
            <person name="Birren B."/>
            <person name="Ma L.-J."/>
            <person name="Dean R.A."/>
        </authorList>
    </citation>
    <scope>NUCLEOTIDE SEQUENCE</scope>
    <source>
        <strain evidence="3">R3-111a-1</strain>
    </source>
</reference>